<feature type="transmembrane region" description="Helical" evidence="5">
    <location>
        <begin position="109"/>
        <end position="128"/>
    </location>
</feature>
<keyword evidence="4 5" id="KW-0472">Membrane</keyword>
<protein>
    <submittedName>
        <fullName evidence="7">O-antigen ligase family protein</fullName>
    </submittedName>
</protein>
<evidence type="ECO:0000313" key="7">
    <source>
        <dbReference type="EMBL" id="MFC4496718.1"/>
    </source>
</evidence>
<keyword evidence="3 5" id="KW-1133">Transmembrane helix</keyword>
<sequence length="344" mass="34393">MTSPVLVPCAVRQQESNAADIAGVLILGACAGWALVTAAGRDARPEGLLLAVLAVGAGYATGRIAGSLLPVGAAAGAAVFGVFLALFGPTSTRMVAGSIQFAGPEGRSGVTAALLTLAVGAACCAAWATPVHALRVTLRLGAAGIVVLALLIGTPVGFAAGLAVLLWSLAVGRVRRRRVPLAALALAATTVTGVTFAVAADALPHPVTTALESRLTEHRTELWEDALRLVREKPLTGTGPDTFGELSPTTHRAAGADGKPHSAPLQLAAEQGVVGLMLLAAAYVWLMAALRESPRGTPVVLTAAAALSALAALSSIGNALSFTQVTAGAALLAGTATARRPVVE</sequence>
<feature type="transmembrane region" description="Helical" evidence="5">
    <location>
        <begin position="179"/>
        <end position="200"/>
    </location>
</feature>
<comment type="caution">
    <text evidence="7">The sequence shown here is derived from an EMBL/GenBank/DDBJ whole genome shotgun (WGS) entry which is preliminary data.</text>
</comment>
<feature type="transmembrane region" description="Helical" evidence="5">
    <location>
        <begin position="140"/>
        <end position="167"/>
    </location>
</feature>
<evidence type="ECO:0000256" key="1">
    <source>
        <dbReference type="ARBA" id="ARBA00004141"/>
    </source>
</evidence>
<dbReference type="InterPro" id="IPR007016">
    <property type="entry name" value="O-antigen_ligase-rel_domated"/>
</dbReference>
<dbReference type="Pfam" id="PF04932">
    <property type="entry name" value="Wzy_C"/>
    <property type="match status" value="1"/>
</dbReference>
<dbReference type="PANTHER" id="PTHR37422">
    <property type="entry name" value="TEICHURONIC ACID BIOSYNTHESIS PROTEIN TUAE"/>
    <property type="match status" value="1"/>
</dbReference>
<gene>
    <name evidence="7" type="ORF">ACFPA8_21535</name>
</gene>
<feature type="transmembrane region" description="Helical" evidence="5">
    <location>
        <begin position="297"/>
        <end position="316"/>
    </location>
</feature>
<dbReference type="EMBL" id="JBHSFH010000013">
    <property type="protein sequence ID" value="MFC4496718.1"/>
    <property type="molecule type" value="Genomic_DNA"/>
</dbReference>
<evidence type="ECO:0000256" key="5">
    <source>
        <dbReference type="SAM" id="Phobius"/>
    </source>
</evidence>
<name>A0ABV9A9Y4_9ACTN</name>
<accession>A0ABV9A9Y4</accession>
<proteinExistence type="predicted"/>
<keyword evidence="2 5" id="KW-0812">Transmembrane</keyword>
<keyword evidence="7" id="KW-0436">Ligase</keyword>
<feature type="domain" description="O-antigen ligase-related" evidence="6">
    <location>
        <begin position="145"/>
        <end position="279"/>
    </location>
</feature>
<evidence type="ECO:0000256" key="4">
    <source>
        <dbReference type="ARBA" id="ARBA00023136"/>
    </source>
</evidence>
<feature type="transmembrane region" description="Helical" evidence="5">
    <location>
        <begin position="21"/>
        <end position="40"/>
    </location>
</feature>
<feature type="transmembrane region" description="Helical" evidence="5">
    <location>
        <begin position="272"/>
        <end position="290"/>
    </location>
</feature>
<feature type="transmembrane region" description="Helical" evidence="5">
    <location>
        <begin position="71"/>
        <end position="88"/>
    </location>
</feature>
<evidence type="ECO:0000256" key="3">
    <source>
        <dbReference type="ARBA" id="ARBA00022989"/>
    </source>
</evidence>
<dbReference type="GO" id="GO:0016874">
    <property type="term" value="F:ligase activity"/>
    <property type="evidence" value="ECO:0007669"/>
    <property type="project" value="UniProtKB-KW"/>
</dbReference>
<keyword evidence="8" id="KW-1185">Reference proteome</keyword>
<dbReference type="RefSeq" id="WP_386451016.1">
    <property type="nucleotide sequence ID" value="NZ_JBHSFH010000013.1"/>
</dbReference>
<dbReference type="InterPro" id="IPR051533">
    <property type="entry name" value="WaaL-like"/>
</dbReference>
<dbReference type="Proteomes" id="UP001595997">
    <property type="component" value="Unassembled WGS sequence"/>
</dbReference>
<organism evidence="7 8">
    <name type="scientific">Streptomyces ovatisporus</name>
    <dbReference type="NCBI Taxonomy" id="1128682"/>
    <lineage>
        <taxon>Bacteria</taxon>
        <taxon>Bacillati</taxon>
        <taxon>Actinomycetota</taxon>
        <taxon>Actinomycetes</taxon>
        <taxon>Kitasatosporales</taxon>
        <taxon>Streptomycetaceae</taxon>
        <taxon>Streptomyces</taxon>
    </lineage>
</organism>
<evidence type="ECO:0000313" key="8">
    <source>
        <dbReference type="Proteomes" id="UP001595997"/>
    </source>
</evidence>
<comment type="subcellular location">
    <subcellularLocation>
        <location evidence="1">Membrane</location>
        <topology evidence="1">Multi-pass membrane protein</topology>
    </subcellularLocation>
</comment>
<dbReference type="PANTHER" id="PTHR37422:SF13">
    <property type="entry name" value="LIPOPOLYSACCHARIDE BIOSYNTHESIS PROTEIN PA4999-RELATED"/>
    <property type="match status" value="1"/>
</dbReference>
<evidence type="ECO:0000259" key="6">
    <source>
        <dbReference type="Pfam" id="PF04932"/>
    </source>
</evidence>
<evidence type="ECO:0000256" key="2">
    <source>
        <dbReference type="ARBA" id="ARBA00022692"/>
    </source>
</evidence>
<reference evidence="8" key="1">
    <citation type="journal article" date="2019" name="Int. J. Syst. Evol. Microbiol.">
        <title>The Global Catalogue of Microorganisms (GCM) 10K type strain sequencing project: providing services to taxonomists for standard genome sequencing and annotation.</title>
        <authorList>
            <consortium name="The Broad Institute Genomics Platform"/>
            <consortium name="The Broad Institute Genome Sequencing Center for Infectious Disease"/>
            <person name="Wu L."/>
            <person name="Ma J."/>
        </authorList>
    </citation>
    <scope>NUCLEOTIDE SEQUENCE [LARGE SCALE GENOMIC DNA]</scope>
    <source>
        <strain evidence="8">CGMCC 4.7357</strain>
    </source>
</reference>